<dbReference type="InterPro" id="IPR000683">
    <property type="entry name" value="Gfo/Idh/MocA-like_OxRdtase_N"/>
</dbReference>
<evidence type="ECO:0000259" key="1">
    <source>
        <dbReference type="Pfam" id="PF01408"/>
    </source>
</evidence>
<dbReference type="InterPro" id="IPR036291">
    <property type="entry name" value="NAD(P)-bd_dom_sf"/>
</dbReference>
<dbReference type="EMBL" id="CP036276">
    <property type="protein sequence ID" value="QDU43275.1"/>
    <property type="molecule type" value="Genomic_DNA"/>
</dbReference>
<dbReference type="PANTHER" id="PTHR43818:SF5">
    <property type="entry name" value="OXIDOREDUCTASE FAMILY PROTEIN"/>
    <property type="match status" value="1"/>
</dbReference>
<protein>
    <submittedName>
        <fullName evidence="2">Inositol 2-dehydrogenase</fullName>
        <ecNumber evidence="2">1.1.1.18</ecNumber>
    </submittedName>
</protein>
<dbReference type="NCBIfam" id="TIGR01409">
    <property type="entry name" value="TAT_signal_seq"/>
    <property type="match status" value="1"/>
</dbReference>
<dbReference type="RefSeq" id="WP_145375403.1">
    <property type="nucleotide sequence ID" value="NZ_CP036276.1"/>
</dbReference>
<name>A0A517ZLG9_9PLAN</name>
<sequence>MSEKSNESSTRRDFLKASSVVAAGAGVLGNLSFSSQAFAAGDDTIRVGLIGAGGRGRGAATQALSTEGNIKLVAIADAFSDRLEDGLAYINGQMQKNKTPERVDVAEENKFVGFDAYQKVLDSDVDVVILATPPGFRPIHFEAAVNADKHVFMEKPVATDAPGVRKVLAAAQAAKQKNLAVGVGLQRHHQKPYLELVDRVHNGAIGDIVAMRVYWNGGGVWDPRRTREECSGEMEYQMRNWYYYTWLCGDHIVEQHIHNLDVGNWLMKANPATGEGYPVSASGMGGRQVRTDKKYGEIFDHHAVEYVYDNGTRMYSQCRHMPGCPGNVTEHAHGTKGVVHLGGRDYSIEGENNTKFKGKYRDPYQVEHDQLFAAIRSGTPYSEAERGAYSTLTAIIGRLATYSGKEIKWNQALNSEISLMPETYAWDAAPPTLPNEHGEYQIAHPGLSKVV</sequence>
<dbReference type="InterPro" id="IPR019546">
    <property type="entry name" value="TAT_signal_bac_arc"/>
</dbReference>
<dbReference type="EC" id="1.1.1.18" evidence="2"/>
<dbReference type="GO" id="GO:0000166">
    <property type="term" value="F:nucleotide binding"/>
    <property type="evidence" value="ECO:0007669"/>
    <property type="project" value="InterPro"/>
</dbReference>
<dbReference type="InterPro" id="IPR050463">
    <property type="entry name" value="Gfo/Idh/MocA_oxidrdct_glycsds"/>
</dbReference>
<dbReference type="InterPro" id="IPR006311">
    <property type="entry name" value="TAT_signal"/>
</dbReference>
<organism evidence="2 3">
    <name type="scientific">Symmachiella dynata</name>
    <dbReference type="NCBI Taxonomy" id="2527995"/>
    <lineage>
        <taxon>Bacteria</taxon>
        <taxon>Pseudomonadati</taxon>
        <taxon>Planctomycetota</taxon>
        <taxon>Planctomycetia</taxon>
        <taxon>Planctomycetales</taxon>
        <taxon>Planctomycetaceae</taxon>
        <taxon>Symmachiella</taxon>
    </lineage>
</organism>
<feature type="domain" description="Gfo/Idh/MocA-like oxidoreductase N-terminal" evidence="1">
    <location>
        <begin position="45"/>
        <end position="180"/>
    </location>
</feature>
<evidence type="ECO:0000313" key="2">
    <source>
        <dbReference type="EMBL" id="QDU43275.1"/>
    </source>
</evidence>
<evidence type="ECO:0000313" key="3">
    <source>
        <dbReference type="Proteomes" id="UP000319383"/>
    </source>
</evidence>
<dbReference type="KEGG" id="sdyn:Mal52_17470"/>
<dbReference type="Gene3D" id="3.40.50.720">
    <property type="entry name" value="NAD(P)-binding Rossmann-like Domain"/>
    <property type="match status" value="1"/>
</dbReference>
<reference evidence="2 3" key="1">
    <citation type="submission" date="2019-02" db="EMBL/GenBank/DDBJ databases">
        <title>Deep-cultivation of Planctomycetes and their phenomic and genomic characterization uncovers novel biology.</title>
        <authorList>
            <person name="Wiegand S."/>
            <person name="Jogler M."/>
            <person name="Boedeker C."/>
            <person name="Pinto D."/>
            <person name="Vollmers J."/>
            <person name="Rivas-Marin E."/>
            <person name="Kohn T."/>
            <person name="Peeters S.H."/>
            <person name="Heuer A."/>
            <person name="Rast P."/>
            <person name="Oberbeckmann S."/>
            <person name="Bunk B."/>
            <person name="Jeske O."/>
            <person name="Meyerdierks A."/>
            <person name="Storesund J.E."/>
            <person name="Kallscheuer N."/>
            <person name="Luecker S."/>
            <person name="Lage O.M."/>
            <person name="Pohl T."/>
            <person name="Merkel B.J."/>
            <person name="Hornburger P."/>
            <person name="Mueller R.-W."/>
            <person name="Bruemmer F."/>
            <person name="Labrenz M."/>
            <person name="Spormann A.M."/>
            <person name="Op den Camp H."/>
            <person name="Overmann J."/>
            <person name="Amann R."/>
            <person name="Jetten M.S.M."/>
            <person name="Mascher T."/>
            <person name="Medema M.H."/>
            <person name="Devos D.P."/>
            <person name="Kaster A.-K."/>
            <person name="Ovreas L."/>
            <person name="Rohde M."/>
            <person name="Galperin M.Y."/>
            <person name="Jogler C."/>
        </authorList>
    </citation>
    <scope>NUCLEOTIDE SEQUENCE [LARGE SCALE GENOMIC DNA]</scope>
    <source>
        <strain evidence="2 3">Mal52</strain>
    </source>
</reference>
<dbReference type="GO" id="GO:0050112">
    <property type="term" value="F:inositol 2-dehydrogenase (NAD+) activity"/>
    <property type="evidence" value="ECO:0007669"/>
    <property type="project" value="UniProtKB-EC"/>
</dbReference>
<dbReference type="SUPFAM" id="SSF55347">
    <property type="entry name" value="Glyceraldehyde-3-phosphate dehydrogenase-like, C-terminal domain"/>
    <property type="match status" value="1"/>
</dbReference>
<dbReference type="SUPFAM" id="SSF51735">
    <property type="entry name" value="NAD(P)-binding Rossmann-fold domains"/>
    <property type="match status" value="1"/>
</dbReference>
<dbReference type="AlphaFoldDB" id="A0A517ZLG9"/>
<dbReference type="PROSITE" id="PS51318">
    <property type="entry name" value="TAT"/>
    <property type="match status" value="1"/>
</dbReference>
<dbReference type="PANTHER" id="PTHR43818">
    <property type="entry name" value="BCDNA.GH03377"/>
    <property type="match status" value="1"/>
</dbReference>
<proteinExistence type="predicted"/>
<dbReference type="Gene3D" id="3.30.360.10">
    <property type="entry name" value="Dihydrodipicolinate Reductase, domain 2"/>
    <property type="match status" value="1"/>
</dbReference>
<accession>A0A517ZLG9</accession>
<dbReference type="Proteomes" id="UP000319383">
    <property type="component" value="Chromosome"/>
</dbReference>
<dbReference type="Pfam" id="PF01408">
    <property type="entry name" value="GFO_IDH_MocA"/>
    <property type="match status" value="1"/>
</dbReference>
<keyword evidence="3" id="KW-1185">Reference proteome</keyword>
<gene>
    <name evidence="2" type="primary">iolG_1</name>
    <name evidence="2" type="ORF">Mal52_17470</name>
</gene>
<keyword evidence="2" id="KW-0560">Oxidoreductase</keyword>